<dbReference type="RefSeq" id="WP_129301133.1">
    <property type="nucleotide sequence ID" value="NZ_CP107523.1"/>
</dbReference>
<accession>A0A4Q1UDH9</accession>
<gene>
    <name evidence="1" type="ORF">BVJ53_03260</name>
    <name evidence="2" type="ORF">OFW50_08380</name>
</gene>
<evidence type="ECO:0000313" key="1">
    <source>
        <dbReference type="EMBL" id="RXT29713.1"/>
    </source>
</evidence>
<dbReference type="Proteomes" id="UP001164790">
    <property type="component" value="Chromosome"/>
</dbReference>
<evidence type="ECO:0000313" key="4">
    <source>
        <dbReference type="Proteomes" id="UP001164790"/>
    </source>
</evidence>
<dbReference type="AlphaFoldDB" id="A0A4Q1UDH9"/>
<dbReference type="EMBL" id="CP107523">
    <property type="protein sequence ID" value="UYN55521.1"/>
    <property type="molecule type" value="Genomic_DNA"/>
</dbReference>
<protein>
    <submittedName>
        <fullName evidence="1">Uncharacterized protein</fullName>
    </submittedName>
</protein>
<name>A0A4Q1UDH9_9LACO</name>
<evidence type="ECO:0000313" key="2">
    <source>
        <dbReference type="EMBL" id="UYN55521.1"/>
    </source>
</evidence>
<dbReference type="EMBL" id="MSSM01000005">
    <property type="protein sequence ID" value="RXT29713.1"/>
    <property type="molecule type" value="Genomic_DNA"/>
</dbReference>
<evidence type="ECO:0000313" key="3">
    <source>
        <dbReference type="Proteomes" id="UP000290475"/>
    </source>
</evidence>
<reference evidence="2" key="2">
    <citation type="submission" date="2022-10" db="EMBL/GenBank/DDBJ databases">
        <title>Comparative genomic analysis and in-vitro probiotic properties of the potential probiotic L. chiayiensis AACE 3.</title>
        <authorList>
            <person name="Kang X."/>
        </authorList>
    </citation>
    <scope>NUCLEOTIDE SEQUENCE</scope>
    <source>
        <strain evidence="2">AACE 3</strain>
    </source>
</reference>
<dbReference type="OrthoDB" id="2315746at2"/>
<keyword evidence="4" id="KW-1185">Reference proteome</keyword>
<sequence>MYATSNATSYVEVINQNLERLLVFETVFKEYVHTCKNIEKGNCYASESLDRLRVYFTKNVIKFCSFVDSVDAEAAPCNYAAFHRVLVSGLRGIRTGVLDILQAIGPDQIDHERFDAGLAEQRAARAQIDSAFSKILDPIF</sequence>
<organism evidence="1 3">
    <name type="scientific">Lacticaseibacillus chiayiensis</name>
    <dbReference type="NCBI Taxonomy" id="2100821"/>
    <lineage>
        <taxon>Bacteria</taxon>
        <taxon>Bacillati</taxon>
        <taxon>Bacillota</taxon>
        <taxon>Bacilli</taxon>
        <taxon>Lactobacillales</taxon>
        <taxon>Lactobacillaceae</taxon>
        <taxon>Lacticaseibacillus</taxon>
    </lineage>
</organism>
<proteinExistence type="predicted"/>
<reference evidence="1 3" key="1">
    <citation type="submission" date="2017-01" db="EMBL/GenBank/DDBJ databases">
        <title>Lactobacillus chiayiensis sp. nov., a lactic acid bacterium isolated from compost.</title>
        <authorList>
            <person name="Huang C.-H."/>
        </authorList>
    </citation>
    <scope>NUCLEOTIDE SEQUENCE [LARGE SCALE GENOMIC DNA]</scope>
    <source>
        <strain evidence="1">Chh01</strain>
        <strain evidence="3">chh01</strain>
    </source>
</reference>
<dbReference type="Proteomes" id="UP000290475">
    <property type="component" value="Unassembled WGS sequence"/>
</dbReference>